<dbReference type="SUPFAM" id="SSF52833">
    <property type="entry name" value="Thioredoxin-like"/>
    <property type="match status" value="1"/>
</dbReference>
<keyword evidence="3" id="KW-1185">Reference proteome</keyword>
<accession>A0ABP0FLU0</accession>
<name>A0ABP0FLU0_CLALP</name>
<gene>
    <name evidence="2" type="ORF">CVLEPA_LOCUS9259</name>
</gene>
<dbReference type="Pfam" id="PF00085">
    <property type="entry name" value="Thioredoxin"/>
    <property type="match status" value="1"/>
</dbReference>
<comment type="caution">
    <text evidence="2">The sequence shown here is derived from an EMBL/GenBank/DDBJ whole genome shotgun (WGS) entry which is preliminary data.</text>
</comment>
<evidence type="ECO:0000313" key="3">
    <source>
        <dbReference type="Proteomes" id="UP001642483"/>
    </source>
</evidence>
<sequence>MNSSNICPVELEYYGNKLCSADLANNIHSNAPINSTDDKLLCHNMTYDRSTFSEVLLFNSTQLLAHLDTHSSGMCAVVLFYAFWCPLSMQMAPYFNALSRTFTGVPFIAIEVKSQFNIFASSQLKYGTIAVPNLIIFNGVRAIGRYNDSVVDMDSLVKFLGLFMELNAGNADICENEKNCITRNVYGITEQDYVGPLPVKYEESTDWLLFISCAYLLFVLYRKLKKFKLL</sequence>
<proteinExistence type="predicted"/>
<dbReference type="PANTHER" id="PTHR14684">
    <property type="entry name" value="THIOREDOXIN DOMAIN-CONTAINING PROTEIN 15"/>
    <property type="match status" value="1"/>
</dbReference>
<protein>
    <recommendedName>
        <fullName evidence="1">Thioredoxin domain-containing protein</fullName>
    </recommendedName>
</protein>
<evidence type="ECO:0000313" key="2">
    <source>
        <dbReference type="EMBL" id="CAK8678993.1"/>
    </source>
</evidence>
<evidence type="ECO:0000259" key="1">
    <source>
        <dbReference type="Pfam" id="PF00085"/>
    </source>
</evidence>
<dbReference type="InterPro" id="IPR042418">
    <property type="entry name" value="TXNDC15"/>
</dbReference>
<dbReference type="InterPro" id="IPR013766">
    <property type="entry name" value="Thioredoxin_domain"/>
</dbReference>
<dbReference type="Proteomes" id="UP001642483">
    <property type="component" value="Unassembled WGS sequence"/>
</dbReference>
<dbReference type="PANTHER" id="PTHR14684:SF2">
    <property type="entry name" value="THIOREDOXIN DOMAIN-CONTAINING PROTEIN 15"/>
    <property type="match status" value="1"/>
</dbReference>
<dbReference type="EMBL" id="CAWYQH010000057">
    <property type="protein sequence ID" value="CAK8678993.1"/>
    <property type="molecule type" value="Genomic_DNA"/>
</dbReference>
<dbReference type="InterPro" id="IPR036249">
    <property type="entry name" value="Thioredoxin-like_sf"/>
</dbReference>
<reference evidence="2 3" key="1">
    <citation type="submission" date="2024-02" db="EMBL/GenBank/DDBJ databases">
        <authorList>
            <person name="Daric V."/>
            <person name="Darras S."/>
        </authorList>
    </citation>
    <scope>NUCLEOTIDE SEQUENCE [LARGE SCALE GENOMIC DNA]</scope>
</reference>
<feature type="domain" description="Thioredoxin" evidence="1">
    <location>
        <begin position="75"/>
        <end position="159"/>
    </location>
</feature>
<organism evidence="2 3">
    <name type="scientific">Clavelina lepadiformis</name>
    <name type="common">Light-bulb sea squirt</name>
    <name type="synonym">Ascidia lepadiformis</name>
    <dbReference type="NCBI Taxonomy" id="159417"/>
    <lineage>
        <taxon>Eukaryota</taxon>
        <taxon>Metazoa</taxon>
        <taxon>Chordata</taxon>
        <taxon>Tunicata</taxon>
        <taxon>Ascidiacea</taxon>
        <taxon>Aplousobranchia</taxon>
        <taxon>Clavelinidae</taxon>
        <taxon>Clavelina</taxon>
    </lineage>
</organism>
<dbReference type="Gene3D" id="3.40.30.10">
    <property type="entry name" value="Glutaredoxin"/>
    <property type="match status" value="1"/>
</dbReference>